<sequence>MSFVDLNEITRLTKSCYKVLTCRSRKANEKKIELPTPIFSSSIPETGCIINNDNEPEKFGIAAVEYNCGNIAYVGKRNISNFVLPGRIQTVNESGLYILDAGKKILIKKQTLYLADNPNNSYYWIDSNGDILPNNVFIYAGGSFMFPIARAKINGQTKIGYVLDTRAYFPSDKDSTDVLTNYDVLVCDLWSKYQCSQQLKKYNLENSPSIDGFSVGIYKDDIISYIGRSLTNCENGCD</sequence>
<reference evidence="1" key="1">
    <citation type="submission" date="2021-03" db="EMBL/GenBank/DDBJ databases">
        <title>Chromosome level genome of the anhydrobiotic midge Polypedilum vanderplanki.</title>
        <authorList>
            <person name="Yoshida Y."/>
            <person name="Kikawada T."/>
            <person name="Gusev O."/>
        </authorList>
    </citation>
    <scope>NUCLEOTIDE SEQUENCE</scope>
    <source>
        <strain evidence="1">NIAS01</strain>
        <tissue evidence="1">Whole body or cell culture</tissue>
    </source>
</reference>
<keyword evidence="2" id="KW-1185">Reference proteome</keyword>
<proteinExistence type="predicted"/>
<dbReference type="OrthoDB" id="2148895at2759"/>
<dbReference type="EMBL" id="JADBJN010000002">
    <property type="protein sequence ID" value="KAG5674420.1"/>
    <property type="molecule type" value="Genomic_DNA"/>
</dbReference>
<protein>
    <submittedName>
        <fullName evidence="1">Uncharacterized protein</fullName>
    </submittedName>
</protein>
<comment type="caution">
    <text evidence="1">The sequence shown here is derived from an EMBL/GenBank/DDBJ whole genome shotgun (WGS) entry which is preliminary data.</text>
</comment>
<evidence type="ECO:0000313" key="2">
    <source>
        <dbReference type="Proteomes" id="UP001107558"/>
    </source>
</evidence>
<organism evidence="1 2">
    <name type="scientific">Polypedilum vanderplanki</name>
    <name type="common">Sleeping chironomid midge</name>
    <dbReference type="NCBI Taxonomy" id="319348"/>
    <lineage>
        <taxon>Eukaryota</taxon>
        <taxon>Metazoa</taxon>
        <taxon>Ecdysozoa</taxon>
        <taxon>Arthropoda</taxon>
        <taxon>Hexapoda</taxon>
        <taxon>Insecta</taxon>
        <taxon>Pterygota</taxon>
        <taxon>Neoptera</taxon>
        <taxon>Endopterygota</taxon>
        <taxon>Diptera</taxon>
        <taxon>Nematocera</taxon>
        <taxon>Chironomoidea</taxon>
        <taxon>Chironomidae</taxon>
        <taxon>Chironominae</taxon>
        <taxon>Polypedilum</taxon>
        <taxon>Polypedilum</taxon>
    </lineage>
</organism>
<name>A0A9J6BX02_POLVA</name>
<evidence type="ECO:0000313" key="1">
    <source>
        <dbReference type="EMBL" id="KAG5674420.1"/>
    </source>
</evidence>
<gene>
    <name evidence="1" type="ORF">PVAND_004392</name>
</gene>
<accession>A0A9J6BX02</accession>
<dbReference type="Proteomes" id="UP001107558">
    <property type="component" value="Chromosome 2"/>
</dbReference>
<dbReference type="AlphaFoldDB" id="A0A9J6BX02"/>